<protein>
    <submittedName>
        <fullName evidence="2">Uncharacterized protein</fullName>
    </submittedName>
</protein>
<accession>A0A427AFM9</accession>
<dbReference type="EMBL" id="AMZH03002617">
    <property type="protein sequence ID" value="RRT74982.1"/>
    <property type="molecule type" value="Genomic_DNA"/>
</dbReference>
<reference evidence="2 3" key="1">
    <citation type="journal article" date="2014" name="Agronomy (Basel)">
        <title>A Draft Genome Sequence for Ensete ventricosum, the Drought-Tolerant Tree Against Hunger.</title>
        <authorList>
            <person name="Harrison J."/>
            <person name="Moore K.A."/>
            <person name="Paszkiewicz K."/>
            <person name="Jones T."/>
            <person name="Grant M."/>
            <person name="Ambacheew D."/>
            <person name="Muzemil S."/>
            <person name="Studholme D.J."/>
        </authorList>
    </citation>
    <scope>NUCLEOTIDE SEQUENCE [LARGE SCALE GENOMIC DNA]</scope>
</reference>
<comment type="caution">
    <text evidence="2">The sequence shown here is derived from an EMBL/GenBank/DDBJ whole genome shotgun (WGS) entry which is preliminary data.</text>
</comment>
<dbReference type="Proteomes" id="UP000287651">
    <property type="component" value="Unassembled WGS sequence"/>
</dbReference>
<feature type="region of interest" description="Disordered" evidence="1">
    <location>
        <begin position="153"/>
        <end position="200"/>
    </location>
</feature>
<feature type="non-terminal residue" evidence="2">
    <location>
        <position position="1"/>
    </location>
</feature>
<dbReference type="AlphaFoldDB" id="A0A427AFM9"/>
<evidence type="ECO:0000256" key="1">
    <source>
        <dbReference type="SAM" id="MobiDB-lite"/>
    </source>
</evidence>
<proteinExistence type="predicted"/>
<feature type="compositionally biased region" description="Basic and acidic residues" evidence="1">
    <location>
        <begin position="177"/>
        <end position="194"/>
    </location>
</feature>
<gene>
    <name evidence="2" type="ORF">B296_00011487</name>
</gene>
<organism evidence="2 3">
    <name type="scientific">Ensete ventricosum</name>
    <name type="common">Abyssinian banana</name>
    <name type="synonym">Musa ensete</name>
    <dbReference type="NCBI Taxonomy" id="4639"/>
    <lineage>
        <taxon>Eukaryota</taxon>
        <taxon>Viridiplantae</taxon>
        <taxon>Streptophyta</taxon>
        <taxon>Embryophyta</taxon>
        <taxon>Tracheophyta</taxon>
        <taxon>Spermatophyta</taxon>
        <taxon>Magnoliopsida</taxon>
        <taxon>Liliopsida</taxon>
        <taxon>Zingiberales</taxon>
        <taxon>Musaceae</taxon>
        <taxon>Ensete</taxon>
    </lineage>
</organism>
<evidence type="ECO:0000313" key="2">
    <source>
        <dbReference type="EMBL" id="RRT74982.1"/>
    </source>
</evidence>
<sequence length="200" mass="22859">ILLEMLDMNKYGRAEGDVQLQQKRVYVKYVIFMTLFELTLSMKLMKGCIRLSKLQIAVVFISADDGAILCNYLPLIREYLPETAVEIESGIRESREGFIYFFIVHSSACNNYVYDLYTVGDDLVTTTGDTTTKYPLSLLSFSFVLTAAECNPRNDYPDEESSGDEAEGEDRDEFFDDLEHSDSDSQLEEVKFDEVDFDES</sequence>
<name>A0A427AFM9_ENSVE</name>
<feature type="compositionally biased region" description="Acidic residues" evidence="1">
    <location>
        <begin position="157"/>
        <end position="176"/>
    </location>
</feature>
<evidence type="ECO:0000313" key="3">
    <source>
        <dbReference type="Proteomes" id="UP000287651"/>
    </source>
</evidence>